<name>A0ACB7WA71_DIOAL</name>
<sequence length="581" mass="62545">MWETRTHILRLITITNKSSSSSSSSPHDYVSVSAAMAAPPSSIDPNSGFCNANSIYYSLRPPLSLPSPSLPISIFSYVHSVLPSPPPLYPAIILSSSSSSSSSSFPLLLSQISSLAASLRSHLRISKGDVVYILAPTSLEIPILYFALLSIGAVVSPSNPLSSPDEIAHQLRLTNPSIAFTTASFASKLPHHLTVVLLDSPLFRSFLERGSPSLPPIETTQHDPAAILYSSGTTGRVKGVVITHRNLVAVIAGYLASREANPLENGPGVTLFTIPLFHVFGFFMIIRSIALGETAVLMEKVDLPSILRAVQAHRVRTIPVSPPLVLALAKSDLVLKFDLSSLEGLGCGGAPLRRELAELFSARFPSVNIHQGYGLTESCGSAATQLDPEECRVFGSTGKLSAGLEAMIVDPSTGEALPPGRQGELWLRGPNIMRGYIGDDEATAATLDSEGWLKTGDLCYFDQNGFLFIVDRLKELIKYKAYQVPPAELEQILQSHPEIADAAVIPYPDEEAGQIPLAFVVRQPGSSITENQIMDFVAKQVSPYKKIRRVVFISSIPKSAAGKILRRELVNYALSPPTSKL</sequence>
<organism evidence="1 2">
    <name type="scientific">Dioscorea alata</name>
    <name type="common">Purple yam</name>
    <dbReference type="NCBI Taxonomy" id="55571"/>
    <lineage>
        <taxon>Eukaryota</taxon>
        <taxon>Viridiplantae</taxon>
        <taxon>Streptophyta</taxon>
        <taxon>Embryophyta</taxon>
        <taxon>Tracheophyta</taxon>
        <taxon>Spermatophyta</taxon>
        <taxon>Magnoliopsida</taxon>
        <taxon>Liliopsida</taxon>
        <taxon>Dioscoreales</taxon>
        <taxon>Dioscoreaceae</taxon>
        <taxon>Dioscorea</taxon>
    </lineage>
</organism>
<accession>A0ACB7WA71</accession>
<evidence type="ECO:0000313" key="1">
    <source>
        <dbReference type="EMBL" id="KAH7684984.1"/>
    </source>
</evidence>
<dbReference type="EMBL" id="CM037014">
    <property type="protein sequence ID" value="KAH7684984.1"/>
    <property type="molecule type" value="Genomic_DNA"/>
</dbReference>
<gene>
    <name evidence="1" type="ORF">IHE45_04G011600</name>
</gene>
<evidence type="ECO:0000313" key="2">
    <source>
        <dbReference type="Proteomes" id="UP000827976"/>
    </source>
</evidence>
<dbReference type="Proteomes" id="UP000827976">
    <property type="component" value="Chromosome 4"/>
</dbReference>
<protein>
    <submittedName>
        <fullName evidence="1">Acyl-CoA synthetase protein</fullName>
    </submittedName>
</protein>
<reference evidence="2" key="1">
    <citation type="journal article" date="2022" name="Nat. Commun.">
        <title>Chromosome evolution and the genetic basis of agronomically important traits in greater yam.</title>
        <authorList>
            <person name="Bredeson J.V."/>
            <person name="Lyons J.B."/>
            <person name="Oniyinde I.O."/>
            <person name="Okereke N.R."/>
            <person name="Kolade O."/>
            <person name="Nnabue I."/>
            <person name="Nwadili C.O."/>
            <person name="Hribova E."/>
            <person name="Parker M."/>
            <person name="Nwogha J."/>
            <person name="Shu S."/>
            <person name="Carlson J."/>
            <person name="Kariba R."/>
            <person name="Muthemba S."/>
            <person name="Knop K."/>
            <person name="Barton G.J."/>
            <person name="Sherwood A.V."/>
            <person name="Lopez-Montes A."/>
            <person name="Asiedu R."/>
            <person name="Jamnadass R."/>
            <person name="Muchugi A."/>
            <person name="Goodstein D."/>
            <person name="Egesi C.N."/>
            <person name="Featherston J."/>
            <person name="Asfaw A."/>
            <person name="Simpson G.G."/>
            <person name="Dolezel J."/>
            <person name="Hendre P.S."/>
            <person name="Van Deynze A."/>
            <person name="Kumar P.L."/>
            <person name="Obidiegwu J.E."/>
            <person name="Bhattacharjee R."/>
            <person name="Rokhsar D.S."/>
        </authorList>
    </citation>
    <scope>NUCLEOTIDE SEQUENCE [LARGE SCALE GENOMIC DNA]</scope>
    <source>
        <strain evidence="2">cv. TDa95/00328</strain>
    </source>
</reference>
<keyword evidence="2" id="KW-1185">Reference proteome</keyword>
<comment type="caution">
    <text evidence="1">The sequence shown here is derived from an EMBL/GenBank/DDBJ whole genome shotgun (WGS) entry which is preliminary data.</text>
</comment>
<proteinExistence type="predicted"/>